<dbReference type="Gene3D" id="3.20.20.140">
    <property type="entry name" value="Metal-dependent hydrolases"/>
    <property type="match status" value="1"/>
</dbReference>
<dbReference type="EMBL" id="CACVAQ010000066">
    <property type="protein sequence ID" value="CAA6801625.1"/>
    <property type="molecule type" value="Genomic_DNA"/>
</dbReference>
<dbReference type="CDD" id="cd04485">
    <property type="entry name" value="DnaE_OBF"/>
    <property type="match status" value="1"/>
</dbReference>
<dbReference type="AlphaFoldDB" id="A0A6S6SF66"/>
<dbReference type="Pfam" id="PF17657">
    <property type="entry name" value="DNA_pol3_finger"/>
    <property type="match status" value="1"/>
</dbReference>
<dbReference type="PANTHER" id="PTHR32294">
    <property type="entry name" value="DNA POLYMERASE III SUBUNIT ALPHA"/>
    <property type="match status" value="1"/>
</dbReference>
<evidence type="ECO:0000313" key="10">
    <source>
        <dbReference type="EMBL" id="CAA6801625.1"/>
    </source>
</evidence>
<dbReference type="InterPro" id="IPR004365">
    <property type="entry name" value="NA-bd_OB_tRNA"/>
</dbReference>
<dbReference type="InterPro" id="IPR004013">
    <property type="entry name" value="PHP_dom"/>
</dbReference>
<dbReference type="NCBIfam" id="NF004226">
    <property type="entry name" value="PRK05673.1"/>
    <property type="match status" value="1"/>
</dbReference>
<dbReference type="SMART" id="SM00481">
    <property type="entry name" value="POLIIIAc"/>
    <property type="match status" value="1"/>
</dbReference>
<dbReference type="SUPFAM" id="SSF89550">
    <property type="entry name" value="PHP domain-like"/>
    <property type="match status" value="1"/>
</dbReference>
<keyword evidence="5 10" id="KW-0548">Nucleotidyltransferase</keyword>
<dbReference type="InterPro" id="IPR003141">
    <property type="entry name" value="Pol/His_phosphatase_N"/>
</dbReference>
<keyword evidence="6" id="KW-0235">DNA replication</keyword>
<evidence type="ECO:0000256" key="8">
    <source>
        <dbReference type="ARBA" id="ARBA00049244"/>
    </source>
</evidence>
<evidence type="ECO:0000256" key="2">
    <source>
        <dbReference type="ARBA" id="ARBA00012417"/>
    </source>
</evidence>
<comment type="subcellular location">
    <subcellularLocation>
        <location evidence="1">Cytoplasm</location>
    </subcellularLocation>
</comment>
<comment type="catalytic activity">
    <reaction evidence="8">
        <text>DNA(n) + a 2'-deoxyribonucleoside 5'-triphosphate = DNA(n+1) + diphosphate</text>
        <dbReference type="Rhea" id="RHEA:22508"/>
        <dbReference type="Rhea" id="RHEA-COMP:17339"/>
        <dbReference type="Rhea" id="RHEA-COMP:17340"/>
        <dbReference type="ChEBI" id="CHEBI:33019"/>
        <dbReference type="ChEBI" id="CHEBI:61560"/>
        <dbReference type="ChEBI" id="CHEBI:173112"/>
        <dbReference type="EC" id="2.7.7.7"/>
    </reaction>
</comment>
<evidence type="ECO:0000256" key="1">
    <source>
        <dbReference type="ARBA" id="ARBA00004496"/>
    </source>
</evidence>
<dbReference type="InterPro" id="IPR011708">
    <property type="entry name" value="DNA_pol3_alpha_NTPase_dom"/>
</dbReference>
<dbReference type="GO" id="GO:0006260">
    <property type="term" value="P:DNA replication"/>
    <property type="evidence" value="ECO:0007669"/>
    <property type="project" value="UniProtKB-KW"/>
</dbReference>
<dbReference type="PANTHER" id="PTHR32294:SF0">
    <property type="entry name" value="DNA POLYMERASE III SUBUNIT ALPHA"/>
    <property type="match status" value="1"/>
</dbReference>
<sequence length="1188" mass="134354">MPEFVHLHSHTQFSLLDGASNIDVLMEKAAADNMKAVALTDHGNMFGAFKFVAAAEKQGIKPIVGCEFYLVEDRHKQSFAKSKGERDRRYHQLMLAKNQVGYQNLCKLCSYGFIEGLYSKFPRIDKTLIEKHHEGLIVTSCCVGAEIPQAIIEGNIEKAEELLKWWLNIFGEDYYIEIQRHRGLDDLDIYKDGKRVLSGVSQEDVNQVLLGFAKKYNVKVIATNDAHYVEEEDWEAHDMLLCINTGSLVEDTERFKFSSSDFYFKTQAEMASIFTDVPESIANTMEIYDKVEKLTLARDILLPAYPLPPEYKTQDEYLRGLTYIGAKKRYGMITADISERLDFELSVIKASGYPGYFLIVQDFTTEARRIGVSVGPGRGSAAGSAVAYCLGITNVDPIKYDLLFERFLNPERVSMPDIDIDFDDIGRSKVMDYVIEKYGRNQVAQIITYGSMAARSSLQDVGRVMNIPLSEVIAVKKVLPDNLSVSLKKILADGDINPKLKGKLNSEEVELAYQFRKLAEDPGKIGTMIQNAKKLEGSIRNTGIHACGVVITPDDITNFVPVTVAKDSDLLVSQFDNSVAEDAGLLKMDFLGLKTLTIIKDACKIIKAKHGIEIIPDEIPLDDKKTYELFQRGETIGIFQYESPGMQKYMRELVPSEFSDLIAMNALYRPGPIAYIPLFIDRKHGREPIQFDIEEMKEYLDETYGITVYQEQVMLLSQKLAGFTKGEADMLRKAMGKKKKKLIDQMFPKFEEGCAKNGHTGDVVNKIWKDWEAFASYAFNKSHSTCYAFVAFQTAYLKAHYPAEFMASVLTHNKSDISKVNFFLQECKNQKVEVLGPDINESYMNFSVNQEGKVRFGLSALKGVGEGPVSEIIRTKKESGEPYKSVFDLVRRINLKVANKKCFESLAYGGAFDAFGLDREVYFTKIDGKLTFLELILRYGNAYQKQKSELAFSLFGADAADQTMPEPKLPEEVIEWNLMEKLKKEKEVTGIYLSGHPLDDYRLEISKFTKTINRLDEFKDQDVAIAGIVTSINHRVSQKGSLFGFVGIEDYEGSVFEFGLFGDSYLKHRHLLEVDTVIYIKGKYQKSWRDPNQYELRINEVQLLDEVGNAKIIGIAIHLPIQQLTPQLVDQLDRICDKYKGEQQFSVNLLDGANKIMLQLDSANRRINADSLFTNELDSLGLKHKTIV</sequence>
<dbReference type="NCBIfam" id="TIGR00594">
    <property type="entry name" value="polc"/>
    <property type="match status" value="1"/>
</dbReference>
<dbReference type="GO" id="GO:0005737">
    <property type="term" value="C:cytoplasm"/>
    <property type="evidence" value="ECO:0007669"/>
    <property type="project" value="UniProtKB-SubCell"/>
</dbReference>
<evidence type="ECO:0000256" key="4">
    <source>
        <dbReference type="ARBA" id="ARBA00022679"/>
    </source>
</evidence>
<dbReference type="InterPro" id="IPR004805">
    <property type="entry name" value="DnaE2/DnaE/PolC"/>
</dbReference>
<dbReference type="Pfam" id="PF07733">
    <property type="entry name" value="DNA_pol3_alpha"/>
    <property type="match status" value="1"/>
</dbReference>
<dbReference type="InterPro" id="IPR016195">
    <property type="entry name" value="Pol/histidinol_Pase-like"/>
</dbReference>
<accession>A0A6S6SF66</accession>
<evidence type="ECO:0000256" key="6">
    <source>
        <dbReference type="ARBA" id="ARBA00022705"/>
    </source>
</evidence>
<dbReference type="GO" id="GO:0003887">
    <property type="term" value="F:DNA-directed DNA polymerase activity"/>
    <property type="evidence" value="ECO:0007669"/>
    <property type="project" value="UniProtKB-KW"/>
</dbReference>
<dbReference type="EC" id="2.7.7.7" evidence="2"/>
<dbReference type="Pfam" id="PF14579">
    <property type="entry name" value="HHH_6"/>
    <property type="match status" value="1"/>
</dbReference>
<dbReference type="Gene3D" id="1.10.10.1600">
    <property type="entry name" value="Bacterial DNA polymerase III alpha subunit, thumb domain"/>
    <property type="match status" value="1"/>
</dbReference>
<dbReference type="GO" id="GO:0003676">
    <property type="term" value="F:nucleic acid binding"/>
    <property type="evidence" value="ECO:0007669"/>
    <property type="project" value="InterPro"/>
</dbReference>
<gene>
    <name evidence="10" type="ORF">HELGO_WM31132</name>
</gene>
<organism evidence="10">
    <name type="scientific">uncultured Aureispira sp</name>
    <dbReference type="NCBI Taxonomy" id="1331704"/>
    <lineage>
        <taxon>Bacteria</taxon>
        <taxon>Pseudomonadati</taxon>
        <taxon>Bacteroidota</taxon>
        <taxon>Saprospiria</taxon>
        <taxon>Saprospirales</taxon>
        <taxon>Saprospiraceae</taxon>
        <taxon>Aureispira</taxon>
        <taxon>environmental samples</taxon>
    </lineage>
</organism>
<evidence type="ECO:0000256" key="7">
    <source>
        <dbReference type="ARBA" id="ARBA00022932"/>
    </source>
</evidence>
<dbReference type="GO" id="GO:0008408">
    <property type="term" value="F:3'-5' exonuclease activity"/>
    <property type="evidence" value="ECO:0007669"/>
    <property type="project" value="InterPro"/>
</dbReference>
<name>A0A6S6SF66_9BACT</name>
<evidence type="ECO:0000256" key="5">
    <source>
        <dbReference type="ARBA" id="ARBA00022695"/>
    </source>
</evidence>
<dbReference type="InterPro" id="IPR040982">
    <property type="entry name" value="DNA_pol3_finger"/>
</dbReference>
<keyword evidence="4 10" id="KW-0808">Transferase</keyword>
<evidence type="ECO:0000259" key="9">
    <source>
        <dbReference type="SMART" id="SM00481"/>
    </source>
</evidence>
<reference evidence="10" key="1">
    <citation type="submission" date="2020-01" db="EMBL/GenBank/DDBJ databases">
        <authorList>
            <person name="Meier V. D."/>
            <person name="Meier V D."/>
        </authorList>
    </citation>
    <scope>NUCLEOTIDE SEQUENCE</scope>
    <source>
        <strain evidence="10">HLG_WM_MAG_10</strain>
    </source>
</reference>
<keyword evidence="7" id="KW-0239">DNA-directed DNA polymerase</keyword>
<feature type="domain" description="Polymerase/histidinol phosphatase N-terminal" evidence="9">
    <location>
        <begin position="5"/>
        <end position="72"/>
    </location>
</feature>
<dbReference type="Pfam" id="PF01336">
    <property type="entry name" value="tRNA_anti-codon"/>
    <property type="match status" value="1"/>
</dbReference>
<dbReference type="Pfam" id="PF02811">
    <property type="entry name" value="PHP"/>
    <property type="match status" value="1"/>
</dbReference>
<dbReference type="CDD" id="cd12113">
    <property type="entry name" value="PHP_PolIIIA_DnaE3"/>
    <property type="match status" value="1"/>
</dbReference>
<dbReference type="InterPro" id="IPR029460">
    <property type="entry name" value="DNAPol_HHH"/>
</dbReference>
<proteinExistence type="predicted"/>
<dbReference type="InterPro" id="IPR041931">
    <property type="entry name" value="DNA_pol3_alpha_thumb_dom"/>
</dbReference>
<dbReference type="Gene3D" id="1.10.150.870">
    <property type="match status" value="1"/>
</dbReference>
<protein>
    <recommendedName>
        <fullName evidence="3">DNA polymerase III subunit alpha</fullName>
        <ecNumber evidence="2">2.7.7.7</ecNumber>
    </recommendedName>
</protein>
<evidence type="ECO:0000256" key="3">
    <source>
        <dbReference type="ARBA" id="ARBA00019114"/>
    </source>
</evidence>